<dbReference type="PANTHER" id="PTHR36849">
    <property type="entry name" value="CYTOPLASMIC PROTEIN-RELATED"/>
    <property type="match status" value="1"/>
</dbReference>
<keyword evidence="2" id="KW-1185">Reference proteome</keyword>
<dbReference type="EMBL" id="MWWW01000022">
    <property type="protein sequence ID" value="OZG58159.1"/>
    <property type="molecule type" value="Genomic_DNA"/>
</dbReference>
<sequence length="123" mass="14383">MKSMVNVSIKRIYDEPSPQDGYRILVDRLWPRGVSKERAALDLWMKAIAPSPELRRWFGHDPERFDEFAEQYRQELDANTEAVDELKRVCSEHDAVTLLYAAKDPIVNHAAVLREYLENDLPR</sequence>
<comment type="caution">
    <text evidence="1">The sequence shown here is derived from an EMBL/GenBank/DDBJ whole genome shotgun (WGS) entry which is preliminary data.</text>
</comment>
<organism evidence="1 2">
    <name type="scientific">Bifidobacterium myosotis</name>
    <dbReference type="NCBI Taxonomy" id="1630166"/>
    <lineage>
        <taxon>Bacteria</taxon>
        <taxon>Bacillati</taxon>
        <taxon>Actinomycetota</taxon>
        <taxon>Actinomycetes</taxon>
        <taxon>Bifidobacteriales</taxon>
        <taxon>Bifidobacteriaceae</taxon>
        <taxon>Bifidobacterium</taxon>
    </lineage>
</organism>
<dbReference type="PANTHER" id="PTHR36849:SF1">
    <property type="entry name" value="CYTOPLASMIC PROTEIN"/>
    <property type="match status" value="1"/>
</dbReference>
<reference evidence="1 2" key="1">
    <citation type="journal article" date="2017" name="BMC Genomics">
        <title>Comparative genomic and phylogenomic analyses of the Bifidobacteriaceae family.</title>
        <authorList>
            <person name="Lugli G.A."/>
            <person name="Milani C."/>
            <person name="Turroni F."/>
            <person name="Duranti S."/>
            <person name="Mancabelli L."/>
            <person name="Mangifesta M."/>
            <person name="Ferrario C."/>
            <person name="Modesto M."/>
            <person name="Mattarelli P."/>
            <person name="Jiri K."/>
            <person name="van Sinderen D."/>
            <person name="Ventura M."/>
        </authorList>
    </citation>
    <scope>NUCLEOTIDE SEQUENCE [LARGE SCALE GENOMIC DNA]</scope>
    <source>
        <strain evidence="1 2">DSM 100196</strain>
    </source>
</reference>
<evidence type="ECO:0000313" key="2">
    <source>
        <dbReference type="Proteomes" id="UP000216871"/>
    </source>
</evidence>
<gene>
    <name evidence="1" type="ORF">BMYO_1682</name>
</gene>
<accession>A0A261FGA0</accession>
<name>A0A261FGA0_9BIFI</name>
<proteinExistence type="predicted"/>
<evidence type="ECO:0000313" key="1">
    <source>
        <dbReference type="EMBL" id="OZG58159.1"/>
    </source>
</evidence>
<protein>
    <submittedName>
        <fullName evidence="1">MarR family transcriptional regulator</fullName>
    </submittedName>
</protein>
<dbReference type="Pfam" id="PF22752">
    <property type="entry name" value="DUF488-N3i"/>
    <property type="match status" value="1"/>
</dbReference>
<dbReference type="InterPro" id="IPR052552">
    <property type="entry name" value="YeaO-like"/>
</dbReference>
<dbReference type="Proteomes" id="UP000216871">
    <property type="component" value="Unassembled WGS sequence"/>
</dbReference>
<dbReference type="AlphaFoldDB" id="A0A261FGA0"/>